<accession>A0A518D0C4</accession>
<evidence type="ECO:0000313" key="3">
    <source>
        <dbReference type="Proteomes" id="UP000319342"/>
    </source>
</evidence>
<feature type="region of interest" description="Disordered" evidence="1">
    <location>
        <begin position="300"/>
        <end position="334"/>
    </location>
</feature>
<evidence type="ECO:0000256" key="1">
    <source>
        <dbReference type="SAM" id="MobiDB-lite"/>
    </source>
</evidence>
<proteinExistence type="predicted"/>
<keyword evidence="3" id="KW-1185">Reference proteome</keyword>
<dbReference type="EMBL" id="CP036290">
    <property type="protein sequence ID" value="QDU84914.1"/>
    <property type="molecule type" value="Genomic_DNA"/>
</dbReference>
<organism evidence="2 3">
    <name type="scientific">Rohdeia mirabilis</name>
    <dbReference type="NCBI Taxonomy" id="2528008"/>
    <lineage>
        <taxon>Bacteria</taxon>
        <taxon>Pseudomonadati</taxon>
        <taxon>Planctomycetota</taxon>
        <taxon>Planctomycetia</taxon>
        <taxon>Planctomycetia incertae sedis</taxon>
        <taxon>Rohdeia</taxon>
    </lineage>
</organism>
<evidence type="ECO:0000313" key="2">
    <source>
        <dbReference type="EMBL" id="QDU84914.1"/>
    </source>
</evidence>
<name>A0A518D0C4_9BACT</name>
<dbReference type="AlphaFoldDB" id="A0A518D0C4"/>
<reference evidence="2 3" key="1">
    <citation type="submission" date="2019-02" db="EMBL/GenBank/DDBJ databases">
        <title>Deep-cultivation of Planctomycetes and their phenomic and genomic characterization uncovers novel biology.</title>
        <authorList>
            <person name="Wiegand S."/>
            <person name="Jogler M."/>
            <person name="Boedeker C."/>
            <person name="Pinto D."/>
            <person name="Vollmers J."/>
            <person name="Rivas-Marin E."/>
            <person name="Kohn T."/>
            <person name="Peeters S.H."/>
            <person name="Heuer A."/>
            <person name="Rast P."/>
            <person name="Oberbeckmann S."/>
            <person name="Bunk B."/>
            <person name="Jeske O."/>
            <person name="Meyerdierks A."/>
            <person name="Storesund J.E."/>
            <person name="Kallscheuer N."/>
            <person name="Luecker S."/>
            <person name="Lage O.M."/>
            <person name="Pohl T."/>
            <person name="Merkel B.J."/>
            <person name="Hornburger P."/>
            <person name="Mueller R.-W."/>
            <person name="Bruemmer F."/>
            <person name="Labrenz M."/>
            <person name="Spormann A.M."/>
            <person name="Op den Camp H."/>
            <person name="Overmann J."/>
            <person name="Amann R."/>
            <person name="Jetten M.S.M."/>
            <person name="Mascher T."/>
            <person name="Medema M.H."/>
            <person name="Devos D.P."/>
            <person name="Kaster A.-K."/>
            <person name="Ovreas L."/>
            <person name="Rohde M."/>
            <person name="Galperin M.Y."/>
            <person name="Jogler C."/>
        </authorList>
    </citation>
    <scope>NUCLEOTIDE SEQUENCE [LARGE SCALE GENOMIC DNA]</scope>
    <source>
        <strain evidence="2 3">Pla163</strain>
    </source>
</reference>
<dbReference type="RefSeq" id="WP_145187289.1">
    <property type="nucleotide sequence ID" value="NZ_CP036290.1"/>
</dbReference>
<gene>
    <name evidence="2" type="ORF">Pla163_20330</name>
</gene>
<dbReference type="Proteomes" id="UP000319342">
    <property type="component" value="Chromosome"/>
</dbReference>
<protein>
    <submittedName>
        <fullName evidence="2">Uncharacterized protein</fullName>
    </submittedName>
</protein>
<sequence>MPASSERLRRRPCDHERLGPGLDRPSFARLAAPILAALALVCAGCKHQVWPGPMEPVVTPLPDGLESIRPGLDEVLVTRLADPVRYRPAGTVGSIPFTYVDKRRRLAAGSSIHVATGGRAEIAWPGETLIVQVFDSGHVRVGVRERGEPAAILFRPTRARLDLPPGTRIRIEDVCDLLAPEGLRVGPLLLERTLAGPLRLFNNGATEARLDFGDTRLELGPSQSIDLVEIDRVAVDARAAREGLDRSLPLPDGDELRWRGPLELGLRGSGVLLSASGGPIDVDALGSLWHLEAGSSVHVLDDPSEPFANDSATNAPPPDGASPGTAPRDASGSP</sequence>
<dbReference type="OrthoDB" id="3252095at2"/>